<evidence type="ECO:0000256" key="1">
    <source>
        <dbReference type="ARBA" id="ARBA00023002"/>
    </source>
</evidence>
<feature type="domain" description="GFO/IDH/MocA-like oxidoreductase" evidence="3">
    <location>
        <begin position="136"/>
        <end position="282"/>
    </location>
</feature>
<dbReference type="AlphaFoldDB" id="A0A1V5SZQ3"/>
<dbReference type="InterPro" id="IPR050463">
    <property type="entry name" value="Gfo/Idh/MocA_oxidrdct_glycsds"/>
</dbReference>
<dbReference type="SUPFAM" id="SSF55347">
    <property type="entry name" value="Glyceraldehyde-3-phosphate dehydrogenase-like, C-terminal domain"/>
    <property type="match status" value="1"/>
</dbReference>
<organism evidence="4">
    <name type="scientific">Candidatus Atribacter allofermentans</name>
    <dbReference type="NCBI Taxonomy" id="1852833"/>
    <lineage>
        <taxon>Bacteria</taxon>
        <taxon>Pseudomonadati</taxon>
        <taxon>Atribacterota</taxon>
        <taxon>Atribacteria</taxon>
        <taxon>Atribacterales</taxon>
        <taxon>Atribacteraceae</taxon>
        <taxon>Atribacter</taxon>
    </lineage>
</organism>
<dbReference type="SUPFAM" id="SSF51735">
    <property type="entry name" value="NAD(P)-binding Rossmann-fold domains"/>
    <property type="match status" value="1"/>
</dbReference>
<accession>A0A1V5SZQ3</accession>
<dbReference type="Pfam" id="PF22725">
    <property type="entry name" value="GFO_IDH_MocA_C3"/>
    <property type="match status" value="1"/>
</dbReference>
<dbReference type="Proteomes" id="UP000485569">
    <property type="component" value="Unassembled WGS sequence"/>
</dbReference>
<gene>
    <name evidence="4" type="primary">afr_1</name>
    <name evidence="4" type="ORF">BWY41_00708</name>
</gene>
<dbReference type="InterPro" id="IPR000683">
    <property type="entry name" value="Gfo/Idh/MocA-like_OxRdtase_N"/>
</dbReference>
<dbReference type="Gene3D" id="3.40.50.720">
    <property type="entry name" value="NAD(P)-binding Rossmann-like Domain"/>
    <property type="match status" value="1"/>
</dbReference>
<reference evidence="4" key="1">
    <citation type="submission" date="2017-02" db="EMBL/GenBank/DDBJ databases">
        <title>Delving into the versatile metabolic prowess of the omnipresent phylum Bacteroidetes.</title>
        <authorList>
            <person name="Nobu M.K."/>
            <person name="Mei R."/>
            <person name="Narihiro T."/>
            <person name="Kuroda K."/>
            <person name="Liu W.-T."/>
        </authorList>
    </citation>
    <scope>NUCLEOTIDE SEQUENCE</scope>
    <source>
        <strain evidence="4">ADurb.Bin276</strain>
    </source>
</reference>
<dbReference type="EC" id="1.1.1.292" evidence="4"/>
<name>A0A1V5SZQ3_9BACT</name>
<keyword evidence="1 4" id="KW-0560">Oxidoreductase</keyword>
<evidence type="ECO:0000259" key="3">
    <source>
        <dbReference type="Pfam" id="PF22725"/>
    </source>
</evidence>
<dbReference type="GO" id="GO:0000166">
    <property type="term" value="F:nucleotide binding"/>
    <property type="evidence" value="ECO:0007669"/>
    <property type="project" value="InterPro"/>
</dbReference>
<comment type="caution">
    <text evidence="4">The sequence shown here is derived from an EMBL/GenBank/DDBJ whole genome shotgun (WGS) entry which is preliminary data.</text>
</comment>
<evidence type="ECO:0000313" key="4">
    <source>
        <dbReference type="EMBL" id="OQA60010.1"/>
    </source>
</evidence>
<protein>
    <submittedName>
        <fullName evidence="4">1,5-anhydro-D-fructose reductase</fullName>
        <ecNumber evidence="4">1.1.1.292</ecNumber>
    </submittedName>
</protein>
<dbReference type="Pfam" id="PF01408">
    <property type="entry name" value="GFO_IDH_MocA"/>
    <property type="match status" value="1"/>
</dbReference>
<proteinExistence type="predicted"/>
<dbReference type="GO" id="GO:0033712">
    <property type="term" value="F:1,5-anhydro-D-fructose reductase (1,5-anhydro-D-mannitol-forming) activity"/>
    <property type="evidence" value="ECO:0007669"/>
    <property type="project" value="UniProtKB-EC"/>
</dbReference>
<dbReference type="PANTHER" id="PTHR43818:SF11">
    <property type="entry name" value="BCDNA.GH03377"/>
    <property type="match status" value="1"/>
</dbReference>
<feature type="domain" description="Gfo/Idh/MocA-like oxidoreductase N-terminal" evidence="2">
    <location>
        <begin position="5"/>
        <end position="122"/>
    </location>
</feature>
<dbReference type="Gene3D" id="3.30.360.10">
    <property type="entry name" value="Dihydrodipicolinate Reductase, domain 2"/>
    <property type="match status" value="1"/>
</dbReference>
<dbReference type="EMBL" id="MWBQ01000042">
    <property type="protein sequence ID" value="OQA60010.1"/>
    <property type="molecule type" value="Genomic_DNA"/>
</dbReference>
<dbReference type="InterPro" id="IPR055170">
    <property type="entry name" value="GFO_IDH_MocA-like_dom"/>
</dbReference>
<dbReference type="InterPro" id="IPR036291">
    <property type="entry name" value="NAD(P)-bd_dom_sf"/>
</dbReference>
<evidence type="ECO:0000259" key="2">
    <source>
        <dbReference type="Pfam" id="PF01408"/>
    </source>
</evidence>
<sequence length="382" mass="43231">MNHSLKVGVIGTGFIGPAHIEAARRTFLADVISLADVNDEIAQNKALQYDVKNHFGNYRDLLKDDKIQIVHICTPNHLHFQMSKEALEAGKHVICEKPLAMNRQEAEELVELADKKGLINAVHFNIRYYPLARESQRKVKKGELGEIFAVHGSYLQDWLFYPTDYNWRLESSMSGESRAVADVGSHWLDMVEFVTGEKIIQVLADFATFYPIRKKPLKPVETYAGKILHPEDYQDIAINTEDYATVLLRFGNGGHGVLTVNQVAAGRKNRLYFEIDGSQKAIAWDSEKPNELWIGYRDQANQTLLKDPSLLDSETRKIVSFPGGHNEGFPDTSKQLFKEVYQAVLDPSAPKNYPGFKDGLREVLLCEAILKSSKNNQWVEVK</sequence>
<dbReference type="PANTHER" id="PTHR43818">
    <property type="entry name" value="BCDNA.GH03377"/>
    <property type="match status" value="1"/>
</dbReference>